<evidence type="ECO:0000256" key="2">
    <source>
        <dbReference type="SAM" id="Phobius"/>
    </source>
</evidence>
<feature type="region of interest" description="Disordered" evidence="1">
    <location>
        <begin position="1"/>
        <end position="104"/>
    </location>
</feature>
<feature type="compositionally biased region" description="Polar residues" evidence="1">
    <location>
        <begin position="152"/>
        <end position="168"/>
    </location>
</feature>
<dbReference type="Proteomes" id="UP000639338">
    <property type="component" value="Unassembled WGS sequence"/>
</dbReference>
<feature type="compositionally biased region" description="Basic and acidic residues" evidence="1">
    <location>
        <begin position="31"/>
        <end position="53"/>
    </location>
</feature>
<feature type="compositionally biased region" description="Acidic residues" evidence="1">
    <location>
        <begin position="89"/>
        <end position="104"/>
    </location>
</feature>
<feature type="compositionally biased region" description="Acidic residues" evidence="1">
    <location>
        <begin position="1"/>
        <end position="10"/>
    </location>
</feature>
<keyword evidence="2" id="KW-1133">Transmembrane helix</keyword>
<organism evidence="3 4">
    <name type="scientific">Aphidius gifuensis</name>
    <name type="common">Parasitoid wasp</name>
    <dbReference type="NCBI Taxonomy" id="684658"/>
    <lineage>
        <taxon>Eukaryota</taxon>
        <taxon>Metazoa</taxon>
        <taxon>Ecdysozoa</taxon>
        <taxon>Arthropoda</taxon>
        <taxon>Hexapoda</taxon>
        <taxon>Insecta</taxon>
        <taxon>Pterygota</taxon>
        <taxon>Neoptera</taxon>
        <taxon>Endopterygota</taxon>
        <taxon>Hymenoptera</taxon>
        <taxon>Apocrita</taxon>
        <taxon>Ichneumonoidea</taxon>
        <taxon>Braconidae</taxon>
        <taxon>Aphidiinae</taxon>
        <taxon>Aphidius</taxon>
    </lineage>
</organism>
<keyword evidence="2" id="KW-0472">Membrane</keyword>
<feature type="region of interest" description="Disordered" evidence="1">
    <location>
        <begin position="248"/>
        <end position="268"/>
    </location>
</feature>
<name>A0A834Y4W7_APHGI</name>
<comment type="caution">
    <text evidence="3">The sequence shown here is derived from an EMBL/GenBank/DDBJ whole genome shotgun (WGS) entry which is preliminary data.</text>
</comment>
<keyword evidence="2" id="KW-0812">Transmembrane</keyword>
<feature type="transmembrane region" description="Helical" evidence="2">
    <location>
        <begin position="274"/>
        <end position="294"/>
    </location>
</feature>
<dbReference type="AlphaFoldDB" id="A0A834Y4W7"/>
<feature type="compositionally biased region" description="Gly residues" evidence="1">
    <location>
        <begin position="11"/>
        <end position="29"/>
    </location>
</feature>
<evidence type="ECO:0000313" key="4">
    <source>
        <dbReference type="Proteomes" id="UP000639338"/>
    </source>
</evidence>
<gene>
    <name evidence="3" type="ORF">HCN44_009549</name>
</gene>
<feature type="region of interest" description="Disordered" evidence="1">
    <location>
        <begin position="143"/>
        <end position="174"/>
    </location>
</feature>
<evidence type="ECO:0000313" key="3">
    <source>
        <dbReference type="EMBL" id="KAF7998151.1"/>
    </source>
</evidence>
<protein>
    <submittedName>
        <fullName evidence="3">Uncharacterized protein</fullName>
    </submittedName>
</protein>
<evidence type="ECO:0000256" key="1">
    <source>
        <dbReference type="SAM" id="MobiDB-lite"/>
    </source>
</evidence>
<sequence length="295" mass="32026">MFSDECDEVGSGDGSGCVEGSGSGQGPIDGEGSRHGSNDDLRNRIRSGEKDSEATISTTIENNLSATSPSNKKSINANVTTSKTTQSVDNEDEESYEDMSGDGFDDDLEIGIEYDEKVGSLENVQDTLFVPPIMDEVKDMDEMTSQNHKENVTGQNNSGYTKSDSGNRSGEKDSKTVIQNDRIYYETDTNTNITIIKNNVSVTSPSNNDSIVVSTTKITVTDNIISTTQNNGNNDVKNTIEINVNLTTSKTTQSDDNEDVEKSTETNGNHNSSAIINFNILSLILSFLICFYILK</sequence>
<feature type="compositionally biased region" description="Polar residues" evidence="1">
    <location>
        <begin position="54"/>
        <end position="88"/>
    </location>
</feature>
<proteinExistence type="predicted"/>
<keyword evidence="4" id="KW-1185">Reference proteome</keyword>
<reference evidence="3 4" key="1">
    <citation type="submission" date="2020-08" db="EMBL/GenBank/DDBJ databases">
        <title>Aphidius gifuensis genome sequencing and assembly.</title>
        <authorList>
            <person name="Du Z."/>
        </authorList>
    </citation>
    <scope>NUCLEOTIDE SEQUENCE [LARGE SCALE GENOMIC DNA]</scope>
    <source>
        <strain evidence="3">YNYX2018</strain>
        <tissue evidence="3">Adults</tissue>
    </source>
</reference>
<dbReference type="EMBL" id="JACMRX010000001">
    <property type="protein sequence ID" value="KAF7998151.1"/>
    <property type="molecule type" value="Genomic_DNA"/>
</dbReference>
<accession>A0A834Y4W7</accession>